<keyword evidence="2" id="KW-0808">Transferase</keyword>
<dbReference type="EMBL" id="JADIMV010000135">
    <property type="protein sequence ID" value="MBO8440552.1"/>
    <property type="molecule type" value="Genomic_DNA"/>
</dbReference>
<gene>
    <name evidence="3" type="ORF">IAC51_07880</name>
</gene>
<dbReference type="InterPro" id="IPR008631">
    <property type="entry name" value="Glycogen_synth"/>
</dbReference>
<name>A0A940IFE5_9BACT</name>
<evidence type="ECO:0000313" key="3">
    <source>
        <dbReference type="EMBL" id="MBO8440552.1"/>
    </source>
</evidence>
<keyword evidence="1" id="KW-0328">Glycosyltransferase</keyword>
<comment type="caution">
    <text evidence="3">The sequence shown here is derived from an EMBL/GenBank/DDBJ whole genome shotgun (WGS) entry which is preliminary data.</text>
</comment>
<sequence>MEHLIPDYIFETSWEVCNKVGGIYAVLSTRARILQERFGGRLVFIGPDIWKDRESPYFSGTSEYAAWATDFKAHTGIGVRVGRWEICGRPTVFLVDFTPLYERKNSIYADMWERFSVDSLHAYGDYDESSMFGYAAGMAIASFYDYYHLETNRVCAHFNEWMTAFGLFYLQAYHPDIATLFTTHATTVGRSIAGNGKPLYDYMSGYFGDQMAAELNVQSKHSAEKAAAHAADCFTTVSGITDRECGQLLEKKADIVTPNGFESGFVPKGAKLASARRTARKALCRVTEALLGSPVGDRTFFIAISGRYEYKNKGIDLYLDVLNRLSRIDLVRPVVAYILVPAWNRGAREDLQLRMAAGTLAGEPLHSPFTTHNLVEPGNDPVLNTIHRLSFTNMPHEKVKVIFVPTYLDGRDGVFNIAYYDLLCGFDLTVFPSYYEPWGYTPMESVAFGVPTITTDLSGFGLWVSLVPCTVLGGIGVAHRTDSNYHEVSAAIADDIRSFMAAMNDGKAYRMVKTKLRMIAESTSWDKFIEYYYRAYAIALRNCDSRRGK</sequence>
<dbReference type="GO" id="GO:0005978">
    <property type="term" value="P:glycogen biosynthetic process"/>
    <property type="evidence" value="ECO:0007669"/>
    <property type="project" value="InterPro"/>
</dbReference>
<dbReference type="SUPFAM" id="SSF53756">
    <property type="entry name" value="UDP-Glycosyltransferase/glycogen phosphorylase"/>
    <property type="match status" value="1"/>
</dbReference>
<evidence type="ECO:0000313" key="4">
    <source>
        <dbReference type="Proteomes" id="UP000712007"/>
    </source>
</evidence>
<reference evidence="3" key="1">
    <citation type="submission" date="2020-10" db="EMBL/GenBank/DDBJ databases">
        <authorList>
            <person name="Gilroy R."/>
        </authorList>
    </citation>
    <scope>NUCLEOTIDE SEQUENCE</scope>
    <source>
        <strain evidence="3">3924</strain>
    </source>
</reference>
<dbReference type="Pfam" id="PF05693">
    <property type="entry name" value="Glycogen_syn"/>
    <property type="match status" value="2"/>
</dbReference>
<evidence type="ECO:0000256" key="1">
    <source>
        <dbReference type="ARBA" id="ARBA00022676"/>
    </source>
</evidence>
<dbReference type="Proteomes" id="UP000712007">
    <property type="component" value="Unassembled WGS sequence"/>
</dbReference>
<dbReference type="PANTHER" id="PTHR10176:SF3">
    <property type="entry name" value="GLYCOGEN [STARCH] SYNTHASE"/>
    <property type="match status" value="1"/>
</dbReference>
<reference evidence="3" key="2">
    <citation type="journal article" date="2021" name="PeerJ">
        <title>Extensive microbial diversity within the chicken gut microbiome revealed by metagenomics and culture.</title>
        <authorList>
            <person name="Gilroy R."/>
            <person name="Ravi A."/>
            <person name="Getino M."/>
            <person name="Pursley I."/>
            <person name="Horton D.L."/>
            <person name="Alikhan N.F."/>
            <person name="Baker D."/>
            <person name="Gharbi K."/>
            <person name="Hall N."/>
            <person name="Watson M."/>
            <person name="Adriaenssens E.M."/>
            <person name="Foster-Nyarko E."/>
            <person name="Jarju S."/>
            <person name="Secka A."/>
            <person name="Antonio M."/>
            <person name="Oren A."/>
            <person name="Chaudhuri R.R."/>
            <person name="La Ragione R."/>
            <person name="Hildebrand F."/>
            <person name="Pallen M.J."/>
        </authorList>
    </citation>
    <scope>NUCLEOTIDE SEQUENCE</scope>
    <source>
        <strain evidence="3">3924</strain>
    </source>
</reference>
<dbReference type="AlphaFoldDB" id="A0A940IFE5"/>
<organism evidence="3 4">
    <name type="scientific">Candidatus Aphodosoma intestinipullorum</name>
    <dbReference type="NCBI Taxonomy" id="2840674"/>
    <lineage>
        <taxon>Bacteria</taxon>
        <taxon>Pseudomonadati</taxon>
        <taxon>Bacteroidota</taxon>
        <taxon>Bacteroidia</taxon>
        <taxon>Bacteroidales</taxon>
        <taxon>Candidatus Aphodosoma</taxon>
    </lineage>
</organism>
<dbReference type="GO" id="GO:0004373">
    <property type="term" value="F:alpha-1,4-glucan glucosyltransferase (UDP-glucose donor) activity"/>
    <property type="evidence" value="ECO:0007669"/>
    <property type="project" value="InterPro"/>
</dbReference>
<accession>A0A940IFE5</accession>
<evidence type="ECO:0000256" key="2">
    <source>
        <dbReference type="ARBA" id="ARBA00022679"/>
    </source>
</evidence>
<protein>
    <submittedName>
        <fullName evidence="3">Glycogen/starch synthase</fullName>
    </submittedName>
</protein>
<dbReference type="GO" id="GO:0005737">
    <property type="term" value="C:cytoplasm"/>
    <property type="evidence" value="ECO:0007669"/>
    <property type="project" value="TreeGrafter"/>
</dbReference>
<dbReference type="PANTHER" id="PTHR10176">
    <property type="entry name" value="GLYCOGEN SYNTHASE"/>
    <property type="match status" value="1"/>
</dbReference>
<dbReference type="Gene3D" id="3.40.50.2000">
    <property type="entry name" value="Glycogen Phosphorylase B"/>
    <property type="match status" value="2"/>
</dbReference>
<proteinExistence type="predicted"/>